<dbReference type="Proteomes" id="UP000465112">
    <property type="component" value="Chromosome 1"/>
</dbReference>
<evidence type="ECO:0000256" key="2">
    <source>
        <dbReference type="SAM" id="SignalP"/>
    </source>
</evidence>
<proteinExistence type="predicted"/>
<reference evidence="3 4" key="1">
    <citation type="submission" date="2019-06" db="EMBL/GenBank/DDBJ databases">
        <title>A chromosome-scale genome assembly of the European perch, Perca fluviatilis.</title>
        <authorList>
            <person name="Roques C."/>
            <person name="Zahm M."/>
            <person name="Cabau C."/>
            <person name="Klopp C."/>
            <person name="Bouchez O."/>
            <person name="Donnadieu C."/>
            <person name="Kuhl H."/>
            <person name="Gislard M."/>
            <person name="Guendouz S."/>
            <person name="Journot L."/>
            <person name="Haffray P."/>
            <person name="Bestin A."/>
            <person name="Morvezen R."/>
            <person name="Feron R."/>
            <person name="Wen M."/>
            <person name="Jouanno E."/>
            <person name="Herpin A."/>
            <person name="Schartl M."/>
            <person name="Postlethwait J."/>
            <person name="Schaerlinger B."/>
            <person name="Chardard D."/>
            <person name="Lecocq T."/>
            <person name="Poncet C."/>
            <person name="Jaffrelo L."/>
            <person name="Lampietro C."/>
            <person name="Guiguen Y."/>
        </authorList>
    </citation>
    <scope>NUCLEOTIDE SEQUENCE [LARGE SCALE GENOMIC DNA]</scope>
    <source>
        <tissue evidence="3">Blood</tissue>
    </source>
</reference>
<comment type="caution">
    <text evidence="3">The sequence shown here is derived from an EMBL/GenBank/DDBJ whole genome shotgun (WGS) entry which is preliminary data.</text>
</comment>
<feature type="transmembrane region" description="Helical" evidence="1">
    <location>
        <begin position="111"/>
        <end position="136"/>
    </location>
</feature>
<accession>A0A6A5FP38</accession>
<organism evidence="3 4">
    <name type="scientific">Perca fluviatilis</name>
    <name type="common">European perch</name>
    <dbReference type="NCBI Taxonomy" id="8168"/>
    <lineage>
        <taxon>Eukaryota</taxon>
        <taxon>Metazoa</taxon>
        <taxon>Chordata</taxon>
        <taxon>Craniata</taxon>
        <taxon>Vertebrata</taxon>
        <taxon>Euteleostomi</taxon>
        <taxon>Actinopterygii</taxon>
        <taxon>Neopterygii</taxon>
        <taxon>Teleostei</taxon>
        <taxon>Neoteleostei</taxon>
        <taxon>Acanthomorphata</taxon>
        <taxon>Eupercaria</taxon>
        <taxon>Perciformes</taxon>
        <taxon>Percoidei</taxon>
        <taxon>Percidae</taxon>
        <taxon>Percinae</taxon>
        <taxon>Perca</taxon>
    </lineage>
</organism>
<protein>
    <submittedName>
        <fullName evidence="3">Uncharacterized protein</fullName>
    </submittedName>
</protein>
<keyword evidence="1" id="KW-0472">Membrane</keyword>
<evidence type="ECO:0000313" key="4">
    <source>
        <dbReference type="Proteomes" id="UP000465112"/>
    </source>
</evidence>
<gene>
    <name evidence="3" type="ORF">PFLUV_G00009680</name>
</gene>
<name>A0A6A5FP38_PERFL</name>
<keyword evidence="4" id="KW-1185">Reference proteome</keyword>
<sequence length="173" mass="18545">MKFILLAACILGVAVCAPTEIFMEFDIHHAPAEAAQAIPAGVPLKSLDVLLPVDAQRQPVGGPVRGFIKQEILEPNGRDTKDVFIPFGFDTAVAPPVAAADPVAPAAPLPLLLLLLLLLLLQLPLLYPSLLLVSLLPNPAEMMMMMTMTKQTKIRVSRIGIGDHCNKTSSLPR</sequence>
<keyword evidence="2" id="KW-0732">Signal</keyword>
<keyword evidence="1" id="KW-0812">Transmembrane</keyword>
<feature type="signal peptide" evidence="2">
    <location>
        <begin position="1"/>
        <end position="16"/>
    </location>
</feature>
<evidence type="ECO:0000256" key="1">
    <source>
        <dbReference type="SAM" id="Phobius"/>
    </source>
</evidence>
<dbReference type="EMBL" id="VHII01000001">
    <property type="protein sequence ID" value="KAF1395259.1"/>
    <property type="molecule type" value="Genomic_DNA"/>
</dbReference>
<keyword evidence="1" id="KW-1133">Transmembrane helix</keyword>
<feature type="chain" id="PRO_5025658485" evidence="2">
    <location>
        <begin position="17"/>
        <end position="173"/>
    </location>
</feature>
<dbReference type="AlphaFoldDB" id="A0A6A5FP38"/>
<evidence type="ECO:0000313" key="3">
    <source>
        <dbReference type="EMBL" id="KAF1395259.1"/>
    </source>
</evidence>